<accession>A0A2P7RSC3</accession>
<dbReference type="AlphaFoldDB" id="A0A2P7RSC3"/>
<dbReference type="Proteomes" id="UP000240653">
    <property type="component" value="Unassembled WGS sequence"/>
</dbReference>
<dbReference type="Pfam" id="PF09925">
    <property type="entry name" value="DUF2157"/>
    <property type="match status" value="1"/>
</dbReference>
<feature type="transmembrane region" description="Helical" evidence="1">
    <location>
        <begin position="307"/>
        <end position="329"/>
    </location>
</feature>
<dbReference type="OrthoDB" id="7353197at2"/>
<feature type="transmembrane region" description="Helical" evidence="1">
    <location>
        <begin position="73"/>
        <end position="93"/>
    </location>
</feature>
<feature type="transmembrane region" description="Helical" evidence="1">
    <location>
        <begin position="280"/>
        <end position="300"/>
    </location>
</feature>
<comment type="caution">
    <text evidence="3">The sequence shown here is derived from an EMBL/GenBank/DDBJ whole genome shotgun (WGS) entry which is preliminary data.</text>
</comment>
<feature type="transmembrane region" description="Helical" evidence="1">
    <location>
        <begin position="155"/>
        <end position="173"/>
    </location>
</feature>
<evidence type="ECO:0000259" key="2">
    <source>
        <dbReference type="Pfam" id="PF09925"/>
    </source>
</evidence>
<feature type="transmembrane region" description="Helical" evidence="1">
    <location>
        <begin position="256"/>
        <end position="274"/>
    </location>
</feature>
<feature type="transmembrane region" description="Helical" evidence="1">
    <location>
        <begin position="105"/>
        <end position="125"/>
    </location>
</feature>
<keyword evidence="1" id="KW-0472">Membrane</keyword>
<reference evidence="3 4" key="1">
    <citation type="submission" date="2018-03" db="EMBL/GenBank/DDBJ databases">
        <title>The draft genome of Mesorhizobium soli JCM 19897.</title>
        <authorList>
            <person name="Li L."/>
            <person name="Liu L."/>
            <person name="Liang L."/>
            <person name="Wang T."/>
            <person name="Zhang X."/>
        </authorList>
    </citation>
    <scope>NUCLEOTIDE SEQUENCE [LARGE SCALE GENOMIC DNA]</scope>
    <source>
        <strain evidence="3 4">JCM 19897</strain>
    </source>
</reference>
<evidence type="ECO:0000313" key="4">
    <source>
        <dbReference type="Proteomes" id="UP000240653"/>
    </source>
</evidence>
<keyword evidence="4" id="KW-1185">Reference proteome</keyword>
<keyword evidence="1" id="KW-1133">Transmembrane helix</keyword>
<dbReference type="InterPro" id="IPR018677">
    <property type="entry name" value="DUF2157"/>
</dbReference>
<feature type="transmembrane region" description="Helical" evidence="1">
    <location>
        <begin position="203"/>
        <end position="220"/>
    </location>
</feature>
<feature type="transmembrane region" description="Helical" evidence="1">
    <location>
        <begin position="335"/>
        <end position="355"/>
    </location>
</feature>
<feature type="transmembrane region" description="Helical" evidence="1">
    <location>
        <begin position="40"/>
        <end position="67"/>
    </location>
</feature>
<sequence length="370" mass="39430">MAGYSARVKQDIARWVDRGLIDASTGDALARDLEANESRLFSFGFVLAVMAALLLGAALLLLVAANWDAIPRLLRVIGLFAIIFATYVGGAVLKSRGQNALAEALWLVGAAAFGGSIALIGQMYHLEGDESAALLTWCFGTGLAALLLRSGLLTVAAAAIGIAWMVVVGFDDWEFRHSTHFYLLIAAALWLISYWTRSRAARHLILLSLVFYACLLVAHYNVSDVGIGLALVSTALFALCVAVPAAVEAIFRIDSLLPVHCLIGFLTGMLLIQVDQLDYTGRLVMSALVVFAGIAVALYFTGRDSRLLRWIAYAGFGLELCFVYVLTIGTMLGTAGLFFASGIVLGIIAIVIIRVERRIGGGAIKQAGAA</sequence>
<evidence type="ECO:0000256" key="1">
    <source>
        <dbReference type="SAM" id="Phobius"/>
    </source>
</evidence>
<evidence type="ECO:0000313" key="3">
    <source>
        <dbReference type="EMBL" id="PSJ53117.1"/>
    </source>
</evidence>
<protein>
    <submittedName>
        <fullName evidence="3">DUF2157 domain-containing protein</fullName>
    </submittedName>
</protein>
<gene>
    <name evidence="3" type="ORF">C7I85_28370</name>
</gene>
<feature type="transmembrane region" description="Helical" evidence="1">
    <location>
        <begin position="179"/>
        <end position="196"/>
    </location>
</feature>
<feature type="transmembrane region" description="Helical" evidence="1">
    <location>
        <begin position="226"/>
        <end position="247"/>
    </location>
</feature>
<keyword evidence="1" id="KW-0812">Transmembrane</keyword>
<proteinExistence type="predicted"/>
<feature type="domain" description="DUF2157" evidence="2">
    <location>
        <begin position="14"/>
        <end position="153"/>
    </location>
</feature>
<feature type="transmembrane region" description="Helical" evidence="1">
    <location>
        <begin position="131"/>
        <end position="148"/>
    </location>
</feature>
<name>A0A2P7RSC3_9HYPH</name>
<dbReference type="EMBL" id="PXYL01000031">
    <property type="protein sequence ID" value="PSJ53117.1"/>
    <property type="molecule type" value="Genomic_DNA"/>
</dbReference>
<organism evidence="3 4">
    <name type="scientific">Pseudaminobacter soli</name>
    <name type="common">ex Li et al. 2025</name>
    <dbReference type="NCBI Taxonomy" id="1295366"/>
    <lineage>
        <taxon>Bacteria</taxon>
        <taxon>Pseudomonadati</taxon>
        <taxon>Pseudomonadota</taxon>
        <taxon>Alphaproteobacteria</taxon>
        <taxon>Hyphomicrobiales</taxon>
        <taxon>Phyllobacteriaceae</taxon>
        <taxon>Pseudaminobacter</taxon>
    </lineage>
</organism>